<dbReference type="SUPFAM" id="SSF46785">
    <property type="entry name" value="Winged helix' DNA-binding domain"/>
    <property type="match status" value="1"/>
</dbReference>
<name>A0A0R1GS47_9LACO</name>
<protein>
    <submittedName>
        <fullName evidence="2">Uncharacterized protein</fullName>
    </submittedName>
</protein>
<gene>
    <name evidence="2" type="ORF">FC07_GL002951</name>
</gene>
<sequence length="179" mass="20120">MFKGAIAMVQLLILGLFIAQGEAYPYQLLQLIRQRHYDAFITITKGSFYYNIDVLEEMGALAVTAYLPTKNAFVSKTSYVITDQGRALFKQLAAKQLLKPDKFQSPSALGLLLASDVAPDVLSQSLAQHVADLEQECQSLEKALQVTDLTALQQELLQHRLTLQKSDLNWYQKLQKTNQ</sequence>
<comment type="caution">
    <text evidence="2">The sequence shown here is derived from an EMBL/GenBank/DDBJ whole genome shotgun (WGS) entry which is preliminary data.</text>
</comment>
<evidence type="ECO:0000313" key="2">
    <source>
        <dbReference type="EMBL" id="KRK36720.1"/>
    </source>
</evidence>
<dbReference type="STRING" id="1423726.FC07_GL002951"/>
<dbReference type="EMBL" id="AZDA01000058">
    <property type="protein sequence ID" value="KRK36720.1"/>
    <property type="molecule type" value="Genomic_DNA"/>
</dbReference>
<dbReference type="Proteomes" id="UP000051461">
    <property type="component" value="Unassembled WGS sequence"/>
</dbReference>
<evidence type="ECO:0000313" key="3">
    <source>
        <dbReference type="Proteomes" id="UP000051461"/>
    </source>
</evidence>
<dbReference type="InterPro" id="IPR036390">
    <property type="entry name" value="WH_DNA-bd_sf"/>
</dbReference>
<accession>A0A0R1GS47</accession>
<dbReference type="InterPro" id="IPR036388">
    <property type="entry name" value="WH-like_DNA-bd_sf"/>
</dbReference>
<dbReference type="Gene3D" id="1.10.10.10">
    <property type="entry name" value="Winged helix-like DNA-binding domain superfamily/Winged helix DNA-binding domain"/>
    <property type="match status" value="1"/>
</dbReference>
<reference evidence="2 3" key="1">
    <citation type="journal article" date="2015" name="Genome Announc.">
        <title>Expanding the biotechnology potential of lactobacilli through comparative genomics of 213 strains and associated genera.</title>
        <authorList>
            <person name="Sun Z."/>
            <person name="Harris H.M."/>
            <person name="McCann A."/>
            <person name="Guo C."/>
            <person name="Argimon S."/>
            <person name="Zhang W."/>
            <person name="Yang X."/>
            <person name="Jeffery I.B."/>
            <person name="Cooney J.C."/>
            <person name="Kagawa T.F."/>
            <person name="Liu W."/>
            <person name="Song Y."/>
            <person name="Salvetti E."/>
            <person name="Wrobel A."/>
            <person name="Rasinkangas P."/>
            <person name="Parkhill J."/>
            <person name="Rea M.C."/>
            <person name="O'Sullivan O."/>
            <person name="Ritari J."/>
            <person name="Douillard F.P."/>
            <person name="Paul Ross R."/>
            <person name="Yang R."/>
            <person name="Briner A.E."/>
            <person name="Felis G.E."/>
            <person name="de Vos W.M."/>
            <person name="Barrangou R."/>
            <person name="Klaenhammer T.R."/>
            <person name="Caufield P.W."/>
            <person name="Cui Y."/>
            <person name="Zhang H."/>
            <person name="O'Toole P.W."/>
        </authorList>
    </citation>
    <scope>NUCLEOTIDE SEQUENCE [LARGE SCALE GENOMIC DNA]</scope>
    <source>
        <strain evidence="2 3">DSM 20003</strain>
    </source>
</reference>
<organism evidence="2 3">
    <name type="scientific">Loigolactobacillus bifermentans DSM 20003</name>
    <dbReference type="NCBI Taxonomy" id="1423726"/>
    <lineage>
        <taxon>Bacteria</taxon>
        <taxon>Bacillati</taxon>
        <taxon>Bacillota</taxon>
        <taxon>Bacilli</taxon>
        <taxon>Lactobacillales</taxon>
        <taxon>Lactobacillaceae</taxon>
        <taxon>Loigolactobacillus</taxon>
    </lineage>
</organism>
<proteinExistence type="predicted"/>
<dbReference type="PATRIC" id="fig|1423726.3.peg.3063"/>
<dbReference type="AlphaFoldDB" id="A0A0R1GS47"/>
<keyword evidence="3" id="KW-1185">Reference proteome</keyword>
<feature type="coiled-coil region" evidence="1">
    <location>
        <begin position="123"/>
        <end position="150"/>
    </location>
</feature>
<evidence type="ECO:0000256" key="1">
    <source>
        <dbReference type="SAM" id="Coils"/>
    </source>
</evidence>
<keyword evidence="1" id="KW-0175">Coiled coil</keyword>